<dbReference type="InterPro" id="IPR015943">
    <property type="entry name" value="WD40/YVTN_repeat-like_dom_sf"/>
</dbReference>
<feature type="region of interest" description="Disordered" evidence="1">
    <location>
        <begin position="16"/>
        <end position="37"/>
    </location>
</feature>
<dbReference type="eggNOG" id="arCOG02490">
    <property type="taxonomic scope" value="Archaea"/>
</dbReference>
<dbReference type="SMART" id="SM00564">
    <property type="entry name" value="PQQ"/>
    <property type="match status" value="4"/>
</dbReference>
<dbReference type="GeneID" id="3701053"/>
<evidence type="ECO:0000313" key="3">
    <source>
        <dbReference type="EMBL" id="CAI48643.1"/>
    </source>
</evidence>
<gene>
    <name evidence="3" type="ordered locus">NP_1104A</name>
</gene>
<accession>A0A1U7EUI8</accession>
<protein>
    <submittedName>
        <fullName evidence="3">PQQ repeat protein</fullName>
    </submittedName>
</protein>
<feature type="domain" description="Pyrrolo-quinoline quinone repeat" evidence="2">
    <location>
        <begin position="148"/>
        <end position="318"/>
    </location>
</feature>
<name>A0A1U7EUI8_NATPD</name>
<evidence type="ECO:0000256" key="1">
    <source>
        <dbReference type="SAM" id="MobiDB-lite"/>
    </source>
</evidence>
<dbReference type="AlphaFoldDB" id="A0A1U7EUI8"/>
<dbReference type="KEGG" id="nph:NP_1104A"/>
<dbReference type="HOGENOM" id="CLU_047517_0_0_2"/>
<dbReference type="OrthoDB" id="8638at2157"/>
<dbReference type="InterPro" id="IPR018391">
    <property type="entry name" value="PQQ_b-propeller_rpt"/>
</dbReference>
<dbReference type="EMBL" id="CR936257">
    <property type="protein sequence ID" value="CAI48643.1"/>
    <property type="molecule type" value="Genomic_DNA"/>
</dbReference>
<dbReference type="SUPFAM" id="SSF50998">
    <property type="entry name" value="Quinoprotein alcohol dehydrogenase-like"/>
    <property type="match status" value="1"/>
</dbReference>
<dbReference type="RefSeq" id="WP_011322279.1">
    <property type="nucleotide sequence ID" value="NC_007426.1"/>
</dbReference>
<keyword evidence="4" id="KW-1185">Reference proteome</keyword>
<dbReference type="InterPro" id="IPR011047">
    <property type="entry name" value="Quinoprotein_ADH-like_sf"/>
</dbReference>
<dbReference type="InterPro" id="IPR002372">
    <property type="entry name" value="PQQ_rpt_dom"/>
</dbReference>
<evidence type="ECO:0000259" key="2">
    <source>
        <dbReference type="Pfam" id="PF13360"/>
    </source>
</evidence>
<organism evidence="3 4">
    <name type="scientific">Natronomonas pharaonis (strain ATCC 35678 / DSM 2160 / CIP 103997 / JCM 8858 / NBRC 14720 / NCIMB 2260 / Gabara)</name>
    <name type="common">Halobacterium pharaonis</name>
    <dbReference type="NCBI Taxonomy" id="348780"/>
    <lineage>
        <taxon>Archaea</taxon>
        <taxon>Methanobacteriati</taxon>
        <taxon>Methanobacteriota</taxon>
        <taxon>Stenosarchaea group</taxon>
        <taxon>Halobacteria</taxon>
        <taxon>Halobacteriales</taxon>
        <taxon>Natronomonadaceae</taxon>
        <taxon>Natronomonas</taxon>
    </lineage>
</organism>
<dbReference type="Gene3D" id="2.130.10.10">
    <property type="entry name" value="YVTN repeat-like/Quinoprotein amine dehydrogenase"/>
    <property type="match status" value="1"/>
</dbReference>
<evidence type="ECO:0000313" key="4">
    <source>
        <dbReference type="Proteomes" id="UP000002698"/>
    </source>
</evidence>
<reference evidence="3 4" key="1">
    <citation type="journal article" date="2005" name="Genome Res.">
        <title>Living with two extremes: conclusions from the genome sequence of Natronomonas pharaonis.</title>
        <authorList>
            <person name="Falb M."/>
            <person name="Pfeiffer F."/>
            <person name="Palm P."/>
            <person name="Rodewald K."/>
            <person name="Hickmann V."/>
            <person name="Tittor J."/>
            <person name="Oesterhelt D."/>
        </authorList>
    </citation>
    <scope>NUCLEOTIDE SEQUENCE [LARGE SCALE GENOMIC DNA]</scope>
    <source>
        <strain evidence="4">ATCC 35678 / DSM 2160 / CIP 103997 / JCM 8858 / NBRC 14720 / NCIMB 2260 / Gabara</strain>
    </source>
</reference>
<feature type="domain" description="Pyrrolo-quinoline quinone repeat" evidence="2">
    <location>
        <begin position="31"/>
        <end position="103"/>
    </location>
</feature>
<dbReference type="STRING" id="348780.NP_1104A"/>
<dbReference type="Proteomes" id="UP000002698">
    <property type="component" value="Chromosome"/>
</dbReference>
<dbReference type="Pfam" id="PF13360">
    <property type="entry name" value="PQQ_2"/>
    <property type="match status" value="2"/>
</dbReference>
<dbReference type="EnsemblBacteria" id="CAI48643">
    <property type="protein sequence ID" value="CAI48643"/>
    <property type="gene ID" value="NP_1104A"/>
</dbReference>
<sequence length="402" mass="42896">MSSDLTLSATAALGDIDPCGSRQAGRRSGVTLDGDGPVVGRADGTVAAFTHDGTERWTVDGTGSAVTLVSTGDGVLVGERSERGRIQCRSRNGKRRWQHDAADDVGGPTKDTRFFLPMVVDAAVGSDGTCFVAARRYERRNGGRGFESSVYAFARDGTLRWRYDADASPIGVAPLDEGDGVAVAYNRCPGGHDSGLVVLDDNGSERWTWDPKPGADRRVGDVAVADGSVVVTSHADYRGYRLTDGSVEWAVDLGRPQSDGGVYTYPNHVHATASGAVFLTGNTFPQEGRETDERHENEQTAFGYTPDGKRRWQAAVGGFAHEVGTDGERMLVPTAQHFRDCDPTVHGWTLFDVADGPVAAASTDGVVTAAAVDGERGAVVEEPVRYHVDETLRGEYSLRMLS</sequence>
<dbReference type="PANTHER" id="PTHR34512">
    <property type="entry name" value="CELL SURFACE PROTEIN"/>
    <property type="match status" value="1"/>
</dbReference>
<dbReference type="Gene3D" id="2.40.128.630">
    <property type="match status" value="1"/>
</dbReference>
<dbReference type="PANTHER" id="PTHR34512:SF30">
    <property type="entry name" value="OUTER MEMBRANE PROTEIN ASSEMBLY FACTOR BAMB"/>
    <property type="match status" value="1"/>
</dbReference>
<proteinExistence type="predicted"/>